<keyword evidence="2 4" id="KW-0648">Protein biosynthesis</keyword>
<keyword evidence="7" id="KW-1185">Reference proteome</keyword>
<protein>
    <recommendedName>
        <fullName evidence="4">Cys-tRNA(Pro)/Cys-tRNA(Cys) deacylase</fullName>
        <ecNumber evidence="4">4.2.-.-</ecNumber>
    </recommendedName>
</protein>
<dbReference type="EC" id="4.2.-.-" evidence="4"/>
<feature type="domain" description="YbaK/aminoacyl-tRNA synthetase-associated" evidence="5">
    <location>
        <begin position="35"/>
        <end position="148"/>
    </location>
</feature>
<dbReference type="InterPro" id="IPR007214">
    <property type="entry name" value="YbaK/aa-tRNA-synth-assoc-dom"/>
</dbReference>
<dbReference type="CDD" id="cd00002">
    <property type="entry name" value="YbaK_deacylase"/>
    <property type="match status" value="1"/>
</dbReference>
<dbReference type="SUPFAM" id="SSF55826">
    <property type="entry name" value="YbaK/ProRS associated domain"/>
    <property type="match status" value="1"/>
</dbReference>
<dbReference type="InterPro" id="IPR004369">
    <property type="entry name" value="Prolyl-tRNA_editing_YbaK/EbsC"/>
</dbReference>
<evidence type="ECO:0000313" key="6">
    <source>
        <dbReference type="EMBL" id="MBC5668250.1"/>
    </source>
</evidence>
<keyword evidence="3 4" id="KW-0456">Lyase</keyword>
<evidence type="ECO:0000256" key="2">
    <source>
        <dbReference type="ARBA" id="ARBA00022917"/>
    </source>
</evidence>
<proteinExistence type="inferred from homology"/>
<dbReference type="PANTHER" id="PTHR30411:SF0">
    <property type="entry name" value="CYS-TRNA(PRO)_CYS-TRNA(CYS) DEACYLASE YBAK"/>
    <property type="match status" value="1"/>
</dbReference>
<gene>
    <name evidence="6" type="primary">ybaK</name>
    <name evidence="6" type="ORF">H8S00_09665</name>
</gene>
<dbReference type="RefSeq" id="WP_021953854.1">
    <property type="nucleotide sequence ID" value="NZ_JACOOZ010000006.1"/>
</dbReference>
<dbReference type="PANTHER" id="PTHR30411">
    <property type="entry name" value="CYTOPLASMIC PROTEIN"/>
    <property type="match status" value="1"/>
</dbReference>
<dbReference type="NCBIfam" id="TIGR00011">
    <property type="entry name" value="YbaK_EbsC"/>
    <property type="match status" value="1"/>
</dbReference>
<organism evidence="6 7">
    <name type="scientific">Eubacterium segne</name>
    <dbReference type="NCBI Taxonomy" id="2763045"/>
    <lineage>
        <taxon>Bacteria</taxon>
        <taxon>Bacillati</taxon>
        <taxon>Bacillota</taxon>
        <taxon>Clostridia</taxon>
        <taxon>Eubacteriales</taxon>
        <taxon>Eubacteriaceae</taxon>
        <taxon>Eubacterium</taxon>
    </lineage>
</organism>
<dbReference type="Pfam" id="PF04073">
    <property type="entry name" value="tRNA_edit"/>
    <property type="match status" value="1"/>
</dbReference>
<dbReference type="EMBL" id="JACOOZ010000006">
    <property type="protein sequence ID" value="MBC5668250.1"/>
    <property type="molecule type" value="Genomic_DNA"/>
</dbReference>
<evidence type="ECO:0000313" key="7">
    <source>
        <dbReference type="Proteomes" id="UP000597877"/>
    </source>
</evidence>
<reference evidence="6 7" key="1">
    <citation type="submission" date="2020-08" db="EMBL/GenBank/DDBJ databases">
        <title>Genome public.</title>
        <authorList>
            <person name="Liu C."/>
            <person name="Sun Q."/>
        </authorList>
    </citation>
    <scope>NUCLEOTIDE SEQUENCE [LARGE SCALE GENOMIC DNA]</scope>
    <source>
        <strain evidence="6 7">BX4</strain>
    </source>
</reference>
<name>A0ABR7F688_9FIRM</name>
<evidence type="ECO:0000256" key="4">
    <source>
        <dbReference type="PIRNR" id="PIRNR006181"/>
    </source>
</evidence>
<evidence type="ECO:0000256" key="1">
    <source>
        <dbReference type="ARBA" id="ARBA00009798"/>
    </source>
</evidence>
<comment type="caution">
    <text evidence="6">The sequence shown here is derived from an EMBL/GenBank/DDBJ whole genome shotgun (WGS) entry which is preliminary data.</text>
</comment>
<dbReference type="Proteomes" id="UP000597877">
    <property type="component" value="Unassembled WGS sequence"/>
</dbReference>
<dbReference type="Gene3D" id="3.90.960.10">
    <property type="entry name" value="YbaK/aminoacyl-tRNA synthetase-associated domain"/>
    <property type="match status" value="1"/>
</dbReference>
<evidence type="ECO:0000259" key="5">
    <source>
        <dbReference type="Pfam" id="PF04073"/>
    </source>
</evidence>
<sequence length="162" mass="18196">MKHNEDKTNVMRLLDQKKIKYKMHNYADTEAISGTEVANALGQNPEMVFKTLVTVGKTNNHYVFLVPVEKELDLKKAAKCVGEKKIDMIKSKELLGLTGYIHGGCSPIGMKKFFRTTIDETAGNFDTIMFSGGKIGYQVETSIEELKKIIKFELADITTDNK</sequence>
<evidence type="ECO:0000256" key="3">
    <source>
        <dbReference type="ARBA" id="ARBA00023239"/>
    </source>
</evidence>
<dbReference type="PIRSF" id="PIRSF006181">
    <property type="entry name" value="EbsC_YbaK"/>
    <property type="match status" value="1"/>
</dbReference>
<accession>A0ABR7F688</accession>
<dbReference type="InterPro" id="IPR036754">
    <property type="entry name" value="YbaK/aa-tRNA-synt-asso_dom_sf"/>
</dbReference>
<comment type="similarity">
    <text evidence="1 4">Belongs to the prolyl-tRNA editing family. YbaK/EbsC subfamily.</text>
</comment>